<protein>
    <submittedName>
        <fullName evidence="2">Uncharacterized protein</fullName>
    </submittedName>
</protein>
<feature type="transmembrane region" description="Helical" evidence="1">
    <location>
        <begin position="30"/>
        <end position="49"/>
    </location>
</feature>
<dbReference type="EMBL" id="OX597831">
    <property type="protein sequence ID" value="CAI9736435.1"/>
    <property type="molecule type" value="Genomic_DNA"/>
</dbReference>
<dbReference type="AlphaFoldDB" id="A0AA36BL56"/>
<name>A0AA36BL56_OCTVU</name>
<gene>
    <name evidence="2" type="ORF">OCTVUL_1B021691</name>
</gene>
<keyword evidence="3" id="KW-1185">Reference proteome</keyword>
<keyword evidence="1" id="KW-0472">Membrane</keyword>
<dbReference type="Proteomes" id="UP001162480">
    <property type="component" value="Chromosome 18"/>
</dbReference>
<reference evidence="2" key="1">
    <citation type="submission" date="2023-08" db="EMBL/GenBank/DDBJ databases">
        <authorList>
            <person name="Alioto T."/>
            <person name="Alioto T."/>
            <person name="Gomez Garrido J."/>
        </authorList>
    </citation>
    <scope>NUCLEOTIDE SEQUENCE</scope>
</reference>
<evidence type="ECO:0000256" key="1">
    <source>
        <dbReference type="SAM" id="Phobius"/>
    </source>
</evidence>
<sequence length="71" mass="8023">MLSRTTLQLDITVNSYEEDYLLKSWLLTRMYLLAVFMICKKLLGGLGVVDSKMIFSFTKSSLILIPTGATE</sequence>
<evidence type="ECO:0000313" key="2">
    <source>
        <dbReference type="EMBL" id="CAI9736435.1"/>
    </source>
</evidence>
<proteinExistence type="predicted"/>
<evidence type="ECO:0000313" key="3">
    <source>
        <dbReference type="Proteomes" id="UP001162480"/>
    </source>
</evidence>
<keyword evidence="1" id="KW-0812">Transmembrane</keyword>
<organism evidence="2 3">
    <name type="scientific">Octopus vulgaris</name>
    <name type="common">Common octopus</name>
    <dbReference type="NCBI Taxonomy" id="6645"/>
    <lineage>
        <taxon>Eukaryota</taxon>
        <taxon>Metazoa</taxon>
        <taxon>Spiralia</taxon>
        <taxon>Lophotrochozoa</taxon>
        <taxon>Mollusca</taxon>
        <taxon>Cephalopoda</taxon>
        <taxon>Coleoidea</taxon>
        <taxon>Octopodiformes</taxon>
        <taxon>Octopoda</taxon>
        <taxon>Incirrata</taxon>
        <taxon>Octopodidae</taxon>
        <taxon>Octopus</taxon>
    </lineage>
</organism>
<keyword evidence="1" id="KW-1133">Transmembrane helix</keyword>
<accession>A0AA36BL56</accession>